<reference evidence="2" key="2">
    <citation type="journal article" date="2024" name="Plant">
        <title>Genomic evolution and insights into agronomic trait innovations of Sesamum species.</title>
        <authorList>
            <person name="Miao H."/>
            <person name="Wang L."/>
            <person name="Qu L."/>
            <person name="Liu H."/>
            <person name="Sun Y."/>
            <person name="Le M."/>
            <person name="Wang Q."/>
            <person name="Wei S."/>
            <person name="Zheng Y."/>
            <person name="Lin W."/>
            <person name="Duan Y."/>
            <person name="Cao H."/>
            <person name="Xiong S."/>
            <person name="Wang X."/>
            <person name="Wei L."/>
            <person name="Li C."/>
            <person name="Ma Q."/>
            <person name="Ju M."/>
            <person name="Zhao R."/>
            <person name="Li G."/>
            <person name="Mu C."/>
            <person name="Tian Q."/>
            <person name="Mei H."/>
            <person name="Zhang T."/>
            <person name="Gao T."/>
            <person name="Zhang H."/>
        </authorList>
    </citation>
    <scope>NUCLEOTIDE SEQUENCE</scope>
    <source>
        <strain evidence="2">KEN1</strain>
    </source>
</reference>
<evidence type="ECO:0000259" key="1">
    <source>
        <dbReference type="Pfam" id="PF00078"/>
    </source>
</evidence>
<dbReference type="Pfam" id="PF00078">
    <property type="entry name" value="RVT_1"/>
    <property type="match status" value="1"/>
</dbReference>
<gene>
    <name evidence="2" type="ORF">Slati_2178000</name>
</gene>
<dbReference type="AlphaFoldDB" id="A0AAW2WSN0"/>
<feature type="domain" description="Reverse transcriptase" evidence="1">
    <location>
        <begin position="60"/>
        <end position="146"/>
    </location>
</feature>
<dbReference type="PANTHER" id="PTHR46890:SF48">
    <property type="entry name" value="RNA-DIRECTED DNA POLYMERASE"/>
    <property type="match status" value="1"/>
</dbReference>
<evidence type="ECO:0000313" key="2">
    <source>
        <dbReference type="EMBL" id="KAL0444553.1"/>
    </source>
</evidence>
<reference evidence="2" key="1">
    <citation type="submission" date="2020-06" db="EMBL/GenBank/DDBJ databases">
        <authorList>
            <person name="Li T."/>
            <person name="Hu X."/>
            <person name="Zhang T."/>
            <person name="Song X."/>
            <person name="Zhang H."/>
            <person name="Dai N."/>
            <person name="Sheng W."/>
            <person name="Hou X."/>
            <person name="Wei L."/>
        </authorList>
    </citation>
    <scope>NUCLEOTIDE SEQUENCE</scope>
    <source>
        <strain evidence="2">KEN1</strain>
        <tissue evidence="2">Leaf</tissue>
    </source>
</reference>
<dbReference type="InterPro" id="IPR000477">
    <property type="entry name" value="RT_dom"/>
</dbReference>
<dbReference type="InterPro" id="IPR052343">
    <property type="entry name" value="Retrotransposon-Effector_Assoc"/>
</dbReference>
<sequence>MDPLKSPGPNSMSSIFYQKYWSIVGFDVCASVLEFLNSGLLDPLINFTQIVLVPKFPTPSDMSHFRPLNLCNVLYKLASKVLANLVKPFLDTLVSSSQAAFVPGHLIIDNVLIAYKLNHFLKHKTKGKNGFISLKLDVSKAYDRVE</sequence>
<name>A0AAW2WSN0_9LAMI</name>
<comment type="caution">
    <text evidence="2">The sequence shown here is derived from an EMBL/GenBank/DDBJ whole genome shotgun (WGS) entry which is preliminary data.</text>
</comment>
<proteinExistence type="predicted"/>
<accession>A0AAW2WSN0</accession>
<protein>
    <recommendedName>
        <fullName evidence="1">Reverse transcriptase domain-containing protein</fullName>
    </recommendedName>
</protein>
<dbReference type="PANTHER" id="PTHR46890">
    <property type="entry name" value="NON-LTR RETROLELEMENT REVERSE TRANSCRIPTASE-LIKE PROTEIN-RELATED"/>
    <property type="match status" value="1"/>
</dbReference>
<dbReference type="EMBL" id="JACGWN010000007">
    <property type="protein sequence ID" value="KAL0444553.1"/>
    <property type="molecule type" value="Genomic_DNA"/>
</dbReference>
<organism evidence="2">
    <name type="scientific">Sesamum latifolium</name>
    <dbReference type="NCBI Taxonomy" id="2727402"/>
    <lineage>
        <taxon>Eukaryota</taxon>
        <taxon>Viridiplantae</taxon>
        <taxon>Streptophyta</taxon>
        <taxon>Embryophyta</taxon>
        <taxon>Tracheophyta</taxon>
        <taxon>Spermatophyta</taxon>
        <taxon>Magnoliopsida</taxon>
        <taxon>eudicotyledons</taxon>
        <taxon>Gunneridae</taxon>
        <taxon>Pentapetalae</taxon>
        <taxon>asterids</taxon>
        <taxon>lamiids</taxon>
        <taxon>Lamiales</taxon>
        <taxon>Pedaliaceae</taxon>
        <taxon>Sesamum</taxon>
    </lineage>
</organism>